<dbReference type="Proteomes" id="UP000276133">
    <property type="component" value="Unassembled WGS sequence"/>
</dbReference>
<dbReference type="EMBL" id="REGN01001647">
    <property type="protein sequence ID" value="RNA33386.1"/>
    <property type="molecule type" value="Genomic_DNA"/>
</dbReference>
<reference evidence="1 2" key="1">
    <citation type="journal article" date="2018" name="Sci. Rep.">
        <title>Genomic signatures of local adaptation to the degree of environmental predictability in rotifers.</title>
        <authorList>
            <person name="Franch-Gras L."/>
            <person name="Hahn C."/>
            <person name="Garcia-Roger E.M."/>
            <person name="Carmona M.J."/>
            <person name="Serra M."/>
            <person name="Gomez A."/>
        </authorList>
    </citation>
    <scope>NUCLEOTIDE SEQUENCE [LARGE SCALE GENOMIC DNA]</scope>
    <source>
        <strain evidence="1">HYR1</strain>
    </source>
</reference>
<sequence length="268" mass="31031">MQSNQITKIKLKKSITKHLKHRILIPKILDIIMLLNLKISPKTFMIVSTLGVIIITFDLEIEIESIDIFDESWKSAISSINLFTSNMTALNYSIKHKSHNAIFESIALANYLFDRPEWLGMSFVKKNKNQYKSSKDSQHRLVDFNAKQNAKTFKFNIDPKILNLYPRENFSMVANFSVHLTAEYSGLDNFNDKNENTLQNLEIFPNTRSMIRYIFALNHTSSPVKIDCKTNVLLKAINTSCVLYSFEDLCSSNIAHEGKYYTRLHFKM</sequence>
<dbReference type="AlphaFoldDB" id="A0A3M7SC59"/>
<comment type="caution">
    <text evidence="1">The sequence shown here is derived from an EMBL/GenBank/DDBJ whole genome shotgun (WGS) entry which is preliminary data.</text>
</comment>
<organism evidence="1 2">
    <name type="scientific">Brachionus plicatilis</name>
    <name type="common">Marine rotifer</name>
    <name type="synonym">Brachionus muelleri</name>
    <dbReference type="NCBI Taxonomy" id="10195"/>
    <lineage>
        <taxon>Eukaryota</taxon>
        <taxon>Metazoa</taxon>
        <taxon>Spiralia</taxon>
        <taxon>Gnathifera</taxon>
        <taxon>Rotifera</taxon>
        <taxon>Eurotatoria</taxon>
        <taxon>Monogononta</taxon>
        <taxon>Pseudotrocha</taxon>
        <taxon>Ploima</taxon>
        <taxon>Brachionidae</taxon>
        <taxon>Brachionus</taxon>
    </lineage>
</organism>
<keyword evidence="2" id="KW-1185">Reference proteome</keyword>
<gene>
    <name evidence="1" type="ORF">BpHYR1_045182</name>
</gene>
<name>A0A3M7SC59_BRAPC</name>
<accession>A0A3M7SC59</accession>
<evidence type="ECO:0000313" key="2">
    <source>
        <dbReference type="Proteomes" id="UP000276133"/>
    </source>
</evidence>
<proteinExistence type="predicted"/>
<protein>
    <submittedName>
        <fullName evidence="1">Uncharacterized protein</fullName>
    </submittedName>
</protein>
<evidence type="ECO:0000313" key="1">
    <source>
        <dbReference type="EMBL" id="RNA33386.1"/>
    </source>
</evidence>